<feature type="transmembrane region" description="Helical" evidence="5">
    <location>
        <begin position="20"/>
        <end position="41"/>
    </location>
</feature>
<evidence type="ECO:0000313" key="8">
    <source>
        <dbReference type="Proteomes" id="UP000298588"/>
    </source>
</evidence>
<evidence type="ECO:0000256" key="4">
    <source>
        <dbReference type="ARBA" id="ARBA00022825"/>
    </source>
</evidence>
<dbReference type="SUPFAM" id="SSF52096">
    <property type="entry name" value="ClpP/crotonase"/>
    <property type="match status" value="1"/>
</dbReference>
<reference evidence="7 8" key="1">
    <citation type="submission" date="2019-04" db="EMBL/GenBank/DDBJ databases">
        <title>Phreatobacter aquaticus sp. nov.</title>
        <authorList>
            <person name="Choi A."/>
            <person name="Baek K."/>
        </authorList>
    </citation>
    <scope>NUCLEOTIDE SEQUENCE [LARGE SCALE GENOMIC DNA]</scope>
    <source>
        <strain evidence="7 8">NMCR1094</strain>
    </source>
</reference>
<dbReference type="PANTHER" id="PTHR42987">
    <property type="entry name" value="PEPTIDASE S49"/>
    <property type="match status" value="1"/>
</dbReference>
<evidence type="ECO:0000313" key="7">
    <source>
        <dbReference type="EMBL" id="QCK86733.1"/>
    </source>
</evidence>
<feature type="domain" description="Peptidase S49" evidence="6">
    <location>
        <begin position="108"/>
        <end position="254"/>
    </location>
</feature>
<evidence type="ECO:0000256" key="2">
    <source>
        <dbReference type="ARBA" id="ARBA00022670"/>
    </source>
</evidence>
<dbReference type="InterPro" id="IPR047272">
    <property type="entry name" value="S49_SppA_C"/>
</dbReference>
<accession>A0A4D7QL46</accession>
<evidence type="ECO:0000256" key="1">
    <source>
        <dbReference type="ARBA" id="ARBA00008683"/>
    </source>
</evidence>
<dbReference type="GO" id="GO:0006508">
    <property type="term" value="P:proteolysis"/>
    <property type="evidence" value="ECO:0007669"/>
    <property type="project" value="UniProtKB-KW"/>
</dbReference>
<dbReference type="CDD" id="cd07023">
    <property type="entry name" value="S49_Sppa_N_C"/>
    <property type="match status" value="1"/>
</dbReference>
<gene>
    <name evidence="7" type="primary">sppA</name>
    <name evidence="7" type="ORF">E8L99_13685</name>
</gene>
<dbReference type="Proteomes" id="UP000298588">
    <property type="component" value="Chromosome"/>
</dbReference>
<keyword evidence="5" id="KW-0812">Transmembrane</keyword>
<evidence type="ECO:0000256" key="3">
    <source>
        <dbReference type="ARBA" id="ARBA00022801"/>
    </source>
</evidence>
<proteinExistence type="inferred from homology"/>
<protein>
    <submittedName>
        <fullName evidence="7">Signal peptide peptidase SppA</fullName>
    </submittedName>
</protein>
<dbReference type="InterPro" id="IPR002142">
    <property type="entry name" value="Peptidase_S49"/>
</dbReference>
<keyword evidence="5" id="KW-1133">Transmembrane helix</keyword>
<dbReference type="OrthoDB" id="9764363at2"/>
<sequence>MPLDTDAVLDRRLLRRKVTFWRVVAVVFGVIGLGVAGYAAGRATGAFGVAPHIARIEVKGLITQNADLIRMIERIGQNDAVRGLVVNIDSPGGTVAGSEALFLAIRRVAATKPTVAVVDGMAASGGYIAAIAADHIVTRETSMTGSIGVIVQFPNVARLLETWGVKVEAIRSTPLKAQPSGFEPTSPEATAALREVVTDSYQWFQRLVKDRRGMTDDELRVVADGRVFSGSRARTLKLVDVIGGESEARDWLATKGIARNTAVRLYRPRATGGLPFVAQAGVAVADAVGLSSVAERLRASSIVATIERSALDGLLAVWQPPTP</sequence>
<dbReference type="KEGG" id="paqt:E8L99_13685"/>
<keyword evidence="2" id="KW-0645">Protease</keyword>
<dbReference type="Gene3D" id="6.20.330.10">
    <property type="match status" value="1"/>
</dbReference>
<dbReference type="PANTHER" id="PTHR42987:SF6">
    <property type="entry name" value="PROTEINASE IV"/>
    <property type="match status" value="1"/>
</dbReference>
<dbReference type="RefSeq" id="WP_137100064.1">
    <property type="nucleotide sequence ID" value="NZ_CP039865.1"/>
</dbReference>
<dbReference type="InterPro" id="IPR029045">
    <property type="entry name" value="ClpP/crotonase-like_dom_sf"/>
</dbReference>
<dbReference type="InterPro" id="IPR004635">
    <property type="entry name" value="Pept_S49_SppA"/>
</dbReference>
<dbReference type="Pfam" id="PF01343">
    <property type="entry name" value="Peptidase_S49"/>
    <property type="match status" value="1"/>
</dbReference>
<evidence type="ECO:0000259" key="6">
    <source>
        <dbReference type="Pfam" id="PF01343"/>
    </source>
</evidence>
<dbReference type="AlphaFoldDB" id="A0A4D7QL46"/>
<dbReference type="GO" id="GO:0008236">
    <property type="term" value="F:serine-type peptidase activity"/>
    <property type="evidence" value="ECO:0007669"/>
    <property type="project" value="UniProtKB-KW"/>
</dbReference>
<keyword evidence="3" id="KW-0378">Hydrolase</keyword>
<comment type="similarity">
    <text evidence="1">Belongs to the peptidase S49 family.</text>
</comment>
<keyword evidence="4" id="KW-0720">Serine protease</keyword>
<evidence type="ECO:0000256" key="5">
    <source>
        <dbReference type="SAM" id="Phobius"/>
    </source>
</evidence>
<dbReference type="EMBL" id="CP039865">
    <property type="protein sequence ID" value="QCK86733.1"/>
    <property type="molecule type" value="Genomic_DNA"/>
</dbReference>
<keyword evidence="8" id="KW-1185">Reference proteome</keyword>
<organism evidence="7 8">
    <name type="scientific">Phreatobacter aquaticus</name>
    <dbReference type="NCBI Taxonomy" id="2570229"/>
    <lineage>
        <taxon>Bacteria</taxon>
        <taxon>Pseudomonadati</taxon>
        <taxon>Pseudomonadota</taxon>
        <taxon>Alphaproteobacteria</taxon>
        <taxon>Hyphomicrobiales</taxon>
        <taxon>Phreatobacteraceae</taxon>
        <taxon>Phreatobacter</taxon>
    </lineage>
</organism>
<name>A0A4D7QL46_9HYPH</name>
<dbReference type="Gene3D" id="3.90.226.10">
    <property type="entry name" value="2-enoyl-CoA Hydratase, Chain A, domain 1"/>
    <property type="match status" value="1"/>
</dbReference>
<dbReference type="NCBIfam" id="TIGR00706">
    <property type="entry name" value="SppA_dom"/>
    <property type="match status" value="1"/>
</dbReference>
<keyword evidence="5" id="KW-0472">Membrane</keyword>